<dbReference type="Proteomes" id="UP000821846">
    <property type="component" value="Unassembled WGS sequence"/>
</dbReference>
<proteinExistence type="predicted"/>
<accession>A0ABX2GX45</accession>
<protein>
    <submittedName>
        <fullName evidence="2">SMEK domain-containing protein</fullName>
    </submittedName>
</protein>
<organism evidence="2 3">
    <name type="scientific">Faecalicatena fissicatena</name>
    <dbReference type="NCBI Taxonomy" id="290055"/>
    <lineage>
        <taxon>Bacteria</taxon>
        <taxon>Bacillati</taxon>
        <taxon>Bacillota</taxon>
        <taxon>Clostridia</taxon>
        <taxon>Lachnospirales</taxon>
        <taxon>Lachnospiraceae</taxon>
        <taxon>Faecalicatena</taxon>
    </lineage>
</organism>
<sequence length="324" mass="38113">MINKEFYLKNIAEDLALLSREVSILNAVNLYDINIIAEDFFPGLLNLIYGYELKNANHLEKNAPAIDLVDAKNRIAIQVTSDNSSTKIKHTIEEFNKNQAYQLYDRLVVLILTQKKNYSSEFDTQRMFTFEKAKDIWDVEKLMKDIRKLQTEQIKAISNYLSEELRNKYYSVRETQANEVDTIIDLIEYISKHRKVNKSRETTVDPEYKIYRRFQEFADRLTREYTTLYMLYAEALNIVNETLGIDEAQDIIIMFYLQDISVQFLEEEHDNPIAALNKLVAYFEEKLSSNGKKYDHSAIRFYLVNEMIKCRVFPNEGSEYDAGK</sequence>
<comment type="caution">
    <text evidence="2">The sequence shown here is derived from an EMBL/GenBank/DDBJ whole genome shotgun (WGS) entry which is preliminary data.</text>
</comment>
<evidence type="ECO:0000313" key="2">
    <source>
        <dbReference type="EMBL" id="NSG30175.1"/>
    </source>
</evidence>
<feature type="domain" description="SMEK" evidence="1">
    <location>
        <begin position="10"/>
        <end position="146"/>
    </location>
</feature>
<evidence type="ECO:0000313" key="3">
    <source>
        <dbReference type="Proteomes" id="UP000821846"/>
    </source>
</evidence>
<name>A0ABX2GX45_9FIRM</name>
<dbReference type="RefSeq" id="WP_173866344.1">
    <property type="nucleotide sequence ID" value="NZ_JAAWUU010000023.1"/>
</dbReference>
<dbReference type="InterPro" id="IPR047740">
    <property type="entry name" value="SMEK_dom"/>
</dbReference>
<dbReference type="EMBL" id="JAAWUZ010000023">
    <property type="protein sequence ID" value="NSG30175.1"/>
    <property type="molecule type" value="Genomic_DNA"/>
</dbReference>
<keyword evidence="3" id="KW-1185">Reference proteome</keyword>
<dbReference type="NCBIfam" id="NF033859">
    <property type="entry name" value="SMEK_N"/>
    <property type="match status" value="1"/>
</dbReference>
<dbReference type="Pfam" id="PF21941">
    <property type="entry name" value="SMEK_N"/>
    <property type="match status" value="1"/>
</dbReference>
<reference evidence="2 3" key="1">
    <citation type="journal article" date="2020" name="Cell Host Microbe">
        <title>Functional and Genomic Variation between Human-Derived Isolates of Lachnospiraceae Reveals Inter- and Intra-Species Diversity.</title>
        <authorList>
            <person name="Sorbara M.T."/>
            <person name="Littmann E.R."/>
            <person name="Fontana E."/>
            <person name="Moody T.U."/>
            <person name="Kohout C.E."/>
            <person name="Gjonbalaj M."/>
            <person name="Eaton V."/>
            <person name="Seok R."/>
            <person name="Leiner I.M."/>
            <person name="Pamer E.G."/>
        </authorList>
    </citation>
    <scope>NUCLEOTIDE SEQUENCE [LARGE SCALE GENOMIC DNA]</scope>
    <source>
        <strain evidence="2 3">MSK.14.16</strain>
    </source>
</reference>
<evidence type="ECO:0000259" key="1">
    <source>
        <dbReference type="Pfam" id="PF21941"/>
    </source>
</evidence>
<gene>
    <name evidence="2" type="ORF">HFM93_07805</name>
</gene>